<sequence length="114" mass="13026">TVEQIVCYISKLCFAFIIEAATNAETVWLRDVTKRLDTDKRGVTGPDLPEQLSFLLKSRRHNLVLNLNRNDQINPNTELYIVKTLEDGRSVLEKKQISEKVVSVLSETINLIQL</sequence>
<evidence type="ECO:0000313" key="1">
    <source>
        <dbReference type="EMBL" id="KAL3861650.1"/>
    </source>
</evidence>
<dbReference type="AlphaFoldDB" id="A0ABD3VJ89"/>
<feature type="non-terminal residue" evidence="1">
    <location>
        <position position="1"/>
    </location>
</feature>
<name>A0ABD3VJ89_SINWO</name>
<comment type="caution">
    <text evidence="1">The sequence shown here is derived from an EMBL/GenBank/DDBJ whole genome shotgun (WGS) entry which is preliminary data.</text>
</comment>
<dbReference type="EMBL" id="JBJQND010000011">
    <property type="protein sequence ID" value="KAL3861650.1"/>
    <property type="molecule type" value="Genomic_DNA"/>
</dbReference>
<protein>
    <submittedName>
        <fullName evidence="1">Uncharacterized protein</fullName>
    </submittedName>
</protein>
<organism evidence="1 2">
    <name type="scientific">Sinanodonta woodiana</name>
    <name type="common">Chinese pond mussel</name>
    <name type="synonym">Anodonta woodiana</name>
    <dbReference type="NCBI Taxonomy" id="1069815"/>
    <lineage>
        <taxon>Eukaryota</taxon>
        <taxon>Metazoa</taxon>
        <taxon>Spiralia</taxon>
        <taxon>Lophotrochozoa</taxon>
        <taxon>Mollusca</taxon>
        <taxon>Bivalvia</taxon>
        <taxon>Autobranchia</taxon>
        <taxon>Heteroconchia</taxon>
        <taxon>Palaeoheterodonta</taxon>
        <taxon>Unionida</taxon>
        <taxon>Unionoidea</taxon>
        <taxon>Unionidae</taxon>
        <taxon>Unioninae</taxon>
        <taxon>Sinanodonta</taxon>
    </lineage>
</organism>
<keyword evidence="2" id="KW-1185">Reference proteome</keyword>
<accession>A0ABD3VJ89</accession>
<proteinExistence type="predicted"/>
<dbReference type="Proteomes" id="UP001634394">
    <property type="component" value="Unassembled WGS sequence"/>
</dbReference>
<reference evidence="1 2" key="1">
    <citation type="submission" date="2024-11" db="EMBL/GenBank/DDBJ databases">
        <title>Chromosome-level genome assembly of the freshwater bivalve Anodonta woodiana.</title>
        <authorList>
            <person name="Chen X."/>
        </authorList>
    </citation>
    <scope>NUCLEOTIDE SEQUENCE [LARGE SCALE GENOMIC DNA]</scope>
    <source>
        <strain evidence="1">MN2024</strain>
        <tissue evidence="1">Gills</tissue>
    </source>
</reference>
<evidence type="ECO:0000313" key="2">
    <source>
        <dbReference type="Proteomes" id="UP001634394"/>
    </source>
</evidence>
<gene>
    <name evidence="1" type="ORF">ACJMK2_007675</name>
</gene>